<name>A0A915NSF5_9BILA</name>
<proteinExistence type="predicted"/>
<sequence length="238" mass="28449">MYDILIPVTDEILENEYIRCPEDDKDITYKEETQLIREYLTGPKDVHIKLIHASSLALHHEIKIREIIKPFKDSKLRTKIIEALLRILKIKDPKEKLCRLYFILDGDIKKILNFEEYQEWTDYLNKFELKIYASGPTLESTMYSKENIDITTINIIFMYNLNKNGLEKIIFNYLEFLIAKYPDMQIFFSNNGITMKERNEYLKLFKERLINLIGIEHLKKLEMKYPEILRIGWSLALS</sequence>
<dbReference type="Proteomes" id="UP000887560">
    <property type="component" value="Unplaced"/>
</dbReference>
<organism evidence="1 2">
    <name type="scientific">Meloidogyne floridensis</name>
    <dbReference type="NCBI Taxonomy" id="298350"/>
    <lineage>
        <taxon>Eukaryota</taxon>
        <taxon>Metazoa</taxon>
        <taxon>Ecdysozoa</taxon>
        <taxon>Nematoda</taxon>
        <taxon>Chromadorea</taxon>
        <taxon>Rhabditida</taxon>
        <taxon>Tylenchina</taxon>
        <taxon>Tylenchomorpha</taxon>
        <taxon>Tylenchoidea</taxon>
        <taxon>Meloidogynidae</taxon>
        <taxon>Meloidogyninae</taxon>
        <taxon>Meloidogyne</taxon>
    </lineage>
</organism>
<dbReference type="AlphaFoldDB" id="A0A915NSF5"/>
<keyword evidence="1" id="KW-1185">Reference proteome</keyword>
<protein>
    <submittedName>
        <fullName evidence="2">Uncharacterized protein</fullName>
    </submittedName>
</protein>
<evidence type="ECO:0000313" key="2">
    <source>
        <dbReference type="WBParaSite" id="scf7180000421409.g6843"/>
    </source>
</evidence>
<dbReference type="WBParaSite" id="scf7180000421409.g6843">
    <property type="protein sequence ID" value="scf7180000421409.g6843"/>
    <property type="gene ID" value="scf7180000421409.g6843"/>
</dbReference>
<reference evidence="2" key="1">
    <citation type="submission" date="2022-11" db="UniProtKB">
        <authorList>
            <consortium name="WormBaseParasite"/>
        </authorList>
    </citation>
    <scope>IDENTIFICATION</scope>
</reference>
<evidence type="ECO:0000313" key="1">
    <source>
        <dbReference type="Proteomes" id="UP000887560"/>
    </source>
</evidence>
<accession>A0A915NSF5</accession>